<reference evidence="2" key="1">
    <citation type="submission" date="2016-10" db="EMBL/GenBank/DDBJ databases">
        <authorList>
            <person name="Varghese N."/>
            <person name="Submissions S."/>
        </authorList>
    </citation>
    <scope>NUCLEOTIDE SEQUENCE [LARGE SCALE GENOMIC DNA]</scope>
    <source>
        <strain evidence="2">DSM 25751</strain>
    </source>
</reference>
<dbReference type="SUPFAM" id="SSF81301">
    <property type="entry name" value="Nucleotidyltransferase"/>
    <property type="match status" value="1"/>
</dbReference>
<keyword evidence="1" id="KW-0808">Transferase</keyword>
<dbReference type="PANTHER" id="PTHR34822">
    <property type="entry name" value="GRPB DOMAIN PROTEIN (AFU_ORTHOLOGUE AFUA_1G01530)"/>
    <property type="match status" value="1"/>
</dbReference>
<dbReference type="PANTHER" id="PTHR34822:SF1">
    <property type="entry name" value="GRPB FAMILY PROTEIN"/>
    <property type="match status" value="1"/>
</dbReference>
<organism evidence="1 2">
    <name type="scientific">Alkalibacterium gilvum</name>
    <dbReference type="NCBI Taxonomy" id="1130080"/>
    <lineage>
        <taxon>Bacteria</taxon>
        <taxon>Bacillati</taxon>
        <taxon>Bacillota</taxon>
        <taxon>Bacilli</taxon>
        <taxon>Lactobacillales</taxon>
        <taxon>Carnobacteriaceae</taxon>
        <taxon>Alkalibacterium</taxon>
    </lineage>
</organism>
<protein>
    <submittedName>
        <fullName evidence="1">GrpB domain, predicted nucleotidyltransferase, UPF0157 family</fullName>
    </submittedName>
</protein>
<dbReference type="EMBL" id="FNYW01000027">
    <property type="protein sequence ID" value="SEI86767.1"/>
    <property type="molecule type" value="Genomic_DNA"/>
</dbReference>
<dbReference type="STRING" id="1130080.SAMN04488113_12711"/>
<dbReference type="Gene3D" id="3.30.460.10">
    <property type="entry name" value="Beta Polymerase, domain 2"/>
    <property type="match status" value="1"/>
</dbReference>
<dbReference type="Proteomes" id="UP000198564">
    <property type="component" value="Unassembled WGS sequence"/>
</dbReference>
<evidence type="ECO:0000313" key="1">
    <source>
        <dbReference type="EMBL" id="SEI86767.1"/>
    </source>
</evidence>
<gene>
    <name evidence="1" type="ORF">SAMN04488113_12711</name>
</gene>
<dbReference type="OrthoDB" id="9799092at2"/>
<name>A0A1H6UAV8_9LACT</name>
<dbReference type="InterPro" id="IPR043519">
    <property type="entry name" value="NT_sf"/>
</dbReference>
<keyword evidence="2" id="KW-1185">Reference proteome</keyword>
<dbReference type="Pfam" id="PF04229">
    <property type="entry name" value="GrpB"/>
    <property type="match status" value="1"/>
</dbReference>
<accession>A0A1H6UAV8</accession>
<evidence type="ECO:0000313" key="2">
    <source>
        <dbReference type="Proteomes" id="UP000198564"/>
    </source>
</evidence>
<dbReference type="AlphaFoldDB" id="A0A1H6UAV8"/>
<sequence>MLGLPKDEVFLVPWTEDWTKDFLSERKRIQNKTGKFIVDIHHIGSTSVRGLSAKPIIDIAIEINNFYDGDQCVTPLKDLGYSYGGVNILPDRHYFYKGEPRTHQIHMYQTGSKFLIEQLNFRDCLRNNDKIKREYQELKMSLSESHKHNKHKYADEKTNFINSILAKNPNTKEK</sequence>
<dbReference type="RefSeq" id="WP_091635403.1">
    <property type="nucleotide sequence ID" value="NZ_FNYW01000027.1"/>
</dbReference>
<proteinExistence type="predicted"/>
<dbReference type="GO" id="GO:0016740">
    <property type="term" value="F:transferase activity"/>
    <property type="evidence" value="ECO:0007669"/>
    <property type="project" value="UniProtKB-KW"/>
</dbReference>
<dbReference type="InterPro" id="IPR007344">
    <property type="entry name" value="GrpB/CoaE"/>
</dbReference>